<dbReference type="InParanoid" id="A0A024GSF9"/>
<feature type="compositionally biased region" description="Basic and acidic residues" evidence="2">
    <location>
        <begin position="140"/>
        <end position="150"/>
    </location>
</feature>
<dbReference type="PANTHER" id="PTHR47572:SF4">
    <property type="entry name" value="LACTONASE DRP35"/>
    <property type="match status" value="1"/>
</dbReference>
<keyword evidence="1" id="KW-0378">Hydrolase</keyword>
<dbReference type="Gene3D" id="2.120.10.30">
    <property type="entry name" value="TolB, C-terminal domain"/>
    <property type="match status" value="1"/>
</dbReference>
<feature type="compositionally biased region" description="Basic and acidic residues" evidence="2">
    <location>
        <begin position="179"/>
        <end position="189"/>
    </location>
</feature>
<dbReference type="PANTHER" id="PTHR47572">
    <property type="entry name" value="LIPOPROTEIN-RELATED"/>
    <property type="match status" value="1"/>
</dbReference>
<gene>
    <name evidence="5" type="ORF">BN9_111040</name>
</gene>
<accession>A0A024GSF9</accession>
<dbReference type="AlphaFoldDB" id="A0A024GSF9"/>
<evidence type="ECO:0000256" key="2">
    <source>
        <dbReference type="SAM" id="MobiDB-lite"/>
    </source>
</evidence>
<name>A0A024GSF9_9STRA</name>
<reference evidence="5 6" key="1">
    <citation type="submission" date="2012-05" db="EMBL/GenBank/DDBJ databases">
        <title>Recombination and specialization in a pathogen metapopulation.</title>
        <authorList>
            <person name="Gardiner A."/>
            <person name="Kemen E."/>
            <person name="Schultz-Larsen T."/>
            <person name="MacLean D."/>
            <person name="Van Oosterhout C."/>
            <person name="Jones J.D.G."/>
        </authorList>
    </citation>
    <scope>NUCLEOTIDE SEQUENCE [LARGE SCALE GENOMIC DNA]</scope>
    <source>
        <strain evidence="5 6">Ac Nc2</strain>
    </source>
</reference>
<dbReference type="Pfam" id="PF08450">
    <property type="entry name" value="SGL"/>
    <property type="match status" value="1"/>
</dbReference>
<evidence type="ECO:0000256" key="3">
    <source>
        <dbReference type="SAM" id="SignalP"/>
    </source>
</evidence>
<feature type="compositionally biased region" description="Low complexity" evidence="2">
    <location>
        <begin position="129"/>
        <end position="139"/>
    </location>
</feature>
<protein>
    <recommendedName>
        <fullName evidence="4">SMP-30/Gluconolactonase/LRE-like region domain-containing protein</fullName>
    </recommendedName>
</protein>
<evidence type="ECO:0000313" key="5">
    <source>
        <dbReference type="EMBL" id="CCI49729.1"/>
    </source>
</evidence>
<dbReference type="InterPro" id="IPR051262">
    <property type="entry name" value="SMP-30/CGR1_Lactonase"/>
</dbReference>
<sequence>MNCKVSCFWCTIFFLYVCCNDTVNHIHRDESHSPKIVDDHYEHHRNSDPENVHLTRPPVHAFRRLVYDNEVKRTDLEEQARAVYPLYREIHKPEALKDMEKDFDHFYRYEFPKLLQRANNLLKNEAIGNVNPNSVSDSNPRVDADTTELKSAKDGDLISMGISNTTSANDYKKSHMNKRKSEYVAEKGSAKTNYTKRNGNNMSNPKKLQGQSSGGSIDKEEISASLGSKSTGSTSVVQENLGKTRKKSAARKDAGMKTTVPLVNTALDRTGTKALADNLSFPQDRENSYEPGTLDATTTALSANGVASGILQVKKTGSTVNVTSKLSFSTKIYTPELAGKVASLRDNTKNIQTVVQSTQGNQAVFSSGGNRLLLQGPVVVTGLEEPQGRRLLSGISDFSMFFCDVTGNAVWKWDRESYHSDLRVNMQPPIDYMNSTVDKDSDICTDASVTVTVSAYQSGCSRQNHPQGCEYVYHKGCGGLSINPITNRVVVARTGGRTIGTMSFKMVGNLCQGRIVDAITHFRGRKFNSPSNAEYTSTGVLYFTDSPFGFAESFSDLDSDSLDRNPLREIPFNGVYWLQNVSNASVALADCSMDRPNKIAFSPKEDILYITNSRRGNSYVKAFNINSDGSVGRSRIFFNFSAHSELDTDEGYAEGIKVDSSGNVYVVAYKAVHIFASNGTIIGVISSSQRINDLVLGNGQIFITGEFGIVAQLGDVKPATPIRQMALGC</sequence>
<keyword evidence="3" id="KW-0732">Signal</keyword>
<evidence type="ECO:0000256" key="1">
    <source>
        <dbReference type="ARBA" id="ARBA00022801"/>
    </source>
</evidence>
<feature type="region of interest" description="Disordered" evidence="2">
    <location>
        <begin position="165"/>
        <end position="254"/>
    </location>
</feature>
<feature type="chain" id="PRO_5001529644" description="SMP-30/Gluconolactonase/LRE-like region domain-containing protein" evidence="3">
    <location>
        <begin position="20"/>
        <end position="729"/>
    </location>
</feature>
<evidence type="ECO:0000259" key="4">
    <source>
        <dbReference type="Pfam" id="PF08450"/>
    </source>
</evidence>
<comment type="caution">
    <text evidence="5">The sequence shown here is derived from an EMBL/GenBank/DDBJ whole genome shotgun (WGS) entry which is preliminary data.</text>
</comment>
<organism evidence="5 6">
    <name type="scientific">Albugo candida</name>
    <dbReference type="NCBI Taxonomy" id="65357"/>
    <lineage>
        <taxon>Eukaryota</taxon>
        <taxon>Sar</taxon>
        <taxon>Stramenopiles</taxon>
        <taxon>Oomycota</taxon>
        <taxon>Peronosporomycetes</taxon>
        <taxon>Albuginales</taxon>
        <taxon>Albuginaceae</taxon>
        <taxon>Albugo</taxon>
    </lineage>
</organism>
<dbReference type="EMBL" id="CAIX01000331">
    <property type="protein sequence ID" value="CCI49729.1"/>
    <property type="molecule type" value="Genomic_DNA"/>
</dbReference>
<keyword evidence="6" id="KW-1185">Reference proteome</keyword>
<dbReference type="GO" id="GO:0016787">
    <property type="term" value="F:hydrolase activity"/>
    <property type="evidence" value="ECO:0007669"/>
    <property type="project" value="UniProtKB-KW"/>
</dbReference>
<feature type="domain" description="SMP-30/Gluconolactonase/LRE-like region" evidence="4">
    <location>
        <begin position="401"/>
        <end position="696"/>
    </location>
</feature>
<feature type="compositionally biased region" description="Polar residues" evidence="2">
    <location>
        <begin position="190"/>
        <end position="215"/>
    </location>
</feature>
<feature type="signal peptide" evidence="3">
    <location>
        <begin position="1"/>
        <end position="19"/>
    </location>
</feature>
<dbReference type="InterPro" id="IPR011042">
    <property type="entry name" value="6-blade_b-propeller_TolB-like"/>
</dbReference>
<dbReference type="InterPro" id="IPR013658">
    <property type="entry name" value="SGL"/>
</dbReference>
<dbReference type="Proteomes" id="UP000053237">
    <property type="component" value="Unassembled WGS sequence"/>
</dbReference>
<dbReference type="OrthoDB" id="423498at2759"/>
<feature type="region of interest" description="Disordered" evidence="2">
    <location>
        <begin position="129"/>
        <end position="150"/>
    </location>
</feature>
<feature type="compositionally biased region" description="Polar residues" evidence="2">
    <location>
        <begin position="225"/>
        <end position="238"/>
    </location>
</feature>
<dbReference type="SUPFAM" id="SSF63829">
    <property type="entry name" value="Calcium-dependent phosphotriesterase"/>
    <property type="match status" value="1"/>
</dbReference>
<proteinExistence type="predicted"/>
<evidence type="ECO:0000313" key="6">
    <source>
        <dbReference type="Proteomes" id="UP000053237"/>
    </source>
</evidence>
<dbReference type="STRING" id="65357.A0A024GSF9"/>